<proteinExistence type="predicted"/>
<dbReference type="EMBL" id="JAPNUD010000073">
    <property type="protein sequence ID" value="MDA0643669.1"/>
    <property type="molecule type" value="Genomic_DNA"/>
</dbReference>
<sequence>MTADLAAWRAYSTVHTQLAAHLSRELTRATGLSEADYQVLDALLDAPGGRMRALELRWVLQWEKSRLSHQVGRMAKRGLLGRESCAEDARGWDIALTPEGREAAARARQVRDDSVRRLVLDALGPDRLAGLEETAALLSARLERAAEEDPSCRAARAEVFPGAPSVD</sequence>
<gene>
    <name evidence="3" type="ORF">OUY24_23835</name>
</gene>
<dbReference type="PANTHER" id="PTHR33164">
    <property type="entry name" value="TRANSCRIPTIONAL REGULATOR, MARR FAMILY"/>
    <property type="match status" value="1"/>
</dbReference>
<evidence type="ECO:0000259" key="2">
    <source>
        <dbReference type="PROSITE" id="PS50995"/>
    </source>
</evidence>
<dbReference type="RefSeq" id="WP_271277891.1">
    <property type="nucleotide sequence ID" value="NZ_BAABFD010000007.1"/>
</dbReference>
<dbReference type="Proteomes" id="UP001212498">
    <property type="component" value="Unassembled WGS sequence"/>
</dbReference>
<accession>A0ABT4T323</accession>
<organism evidence="3 4">
    <name type="scientific">Nonomuraea ferruginea</name>
    <dbReference type="NCBI Taxonomy" id="46174"/>
    <lineage>
        <taxon>Bacteria</taxon>
        <taxon>Bacillati</taxon>
        <taxon>Actinomycetota</taxon>
        <taxon>Actinomycetes</taxon>
        <taxon>Streptosporangiales</taxon>
        <taxon>Streptosporangiaceae</taxon>
        <taxon>Nonomuraea</taxon>
    </lineage>
</organism>
<dbReference type="PANTHER" id="PTHR33164:SF99">
    <property type="entry name" value="MARR FAMILY REGULATORY PROTEIN"/>
    <property type="match status" value="1"/>
</dbReference>
<dbReference type="SUPFAM" id="SSF46785">
    <property type="entry name" value="Winged helix' DNA-binding domain"/>
    <property type="match status" value="1"/>
</dbReference>
<reference evidence="3 4" key="1">
    <citation type="submission" date="2022-11" db="EMBL/GenBank/DDBJ databases">
        <title>Nonomuraea corallina sp. nov., a new species of the genus Nonomuraea isolated from sea side sediment in Thai sea.</title>
        <authorList>
            <person name="Ngamcharungchit C."/>
            <person name="Matsumoto A."/>
            <person name="Suriyachadkun C."/>
            <person name="Panbangred W."/>
            <person name="Inahashi Y."/>
            <person name="Intra B."/>
        </authorList>
    </citation>
    <scope>NUCLEOTIDE SEQUENCE [LARGE SCALE GENOMIC DNA]</scope>
    <source>
        <strain evidence="3 4">DSM 43553</strain>
    </source>
</reference>
<name>A0ABT4T323_9ACTN</name>
<dbReference type="PROSITE" id="PS50995">
    <property type="entry name" value="HTH_MARR_2"/>
    <property type="match status" value="1"/>
</dbReference>
<dbReference type="SMART" id="SM00347">
    <property type="entry name" value="HTH_MARR"/>
    <property type="match status" value="1"/>
</dbReference>
<evidence type="ECO:0000313" key="3">
    <source>
        <dbReference type="EMBL" id="MDA0643669.1"/>
    </source>
</evidence>
<dbReference type="Gene3D" id="1.10.10.10">
    <property type="entry name" value="Winged helix-like DNA-binding domain superfamily/Winged helix DNA-binding domain"/>
    <property type="match status" value="1"/>
</dbReference>
<dbReference type="InterPro" id="IPR036390">
    <property type="entry name" value="WH_DNA-bd_sf"/>
</dbReference>
<evidence type="ECO:0000256" key="1">
    <source>
        <dbReference type="SAM" id="MobiDB-lite"/>
    </source>
</evidence>
<dbReference type="InterPro" id="IPR039422">
    <property type="entry name" value="MarR/SlyA-like"/>
</dbReference>
<comment type="caution">
    <text evidence="3">The sequence shown here is derived from an EMBL/GenBank/DDBJ whole genome shotgun (WGS) entry which is preliminary data.</text>
</comment>
<protein>
    <submittedName>
        <fullName evidence="3">MarR family winged helix-turn-helix transcriptional regulator</fullName>
    </submittedName>
</protein>
<evidence type="ECO:0000313" key="4">
    <source>
        <dbReference type="Proteomes" id="UP001212498"/>
    </source>
</evidence>
<dbReference type="InterPro" id="IPR036388">
    <property type="entry name" value="WH-like_DNA-bd_sf"/>
</dbReference>
<keyword evidence="4" id="KW-1185">Reference proteome</keyword>
<dbReference type="InterPro" id="IPR000835">
    <property type="entry name" value="HTH_MarR-typ"/>
</dbReference>
<feature type="region of interest" description="Disordered" evidence="1">
    <location>
        <begin position="146"/>
        <end position="167"/>
    </location>
</feature>
<feature type="domain" description="HTH marR-type" evidence="2">
    <location>
        <begin position="1"/>
        <end position="147"/>
    </location>
</feature>